<sequence>MDANYLKQTIGQTLSSALLSFLSHTPQTLQKTPDPITYIAHYLLNHSHSQTLISQDAQNRKAIQSLIQSVATTTRVE</sequence>
<name>A0AAD5RZX2_9FUNG</name>
<evidence type="ECO:0000313" key="2">
    <source>
        <dbReference type="Proteomes" id="UP001212841"/>
    </source>
</evidence>
<dbReference type="AlphaFoldDB" id="A0AAD5RZX2"/>
<dbReference type="Gene3D" id="1.20.890.10">
    <property type="entry name" value="cAMP-dependent protein kinase regulatory subunit, dimerization-anchoring domain"/>
    <property type="match status" value="1"/>
</dbReference>
<evidence type="ECO:0000313" key="1">
    <source>
        <dbReference type="EMBL" id="KAJ3029420.1"/>
    </source>
</evidence>
<proteinExistence type="predicted"/>
<accession>A0AAD5RZX2</accession>
<feature type="non-terminal residue" evidence="1">
    <location>
        <position position="77"/>
    </location>
</feature>
<keyword evidence="2" id="KW-1185">Reference proteome</keyword>
<organism evidence="1 2">
    <name type="scientific">Rhizophlyctis rosea</name>
    <dbReference type="NCBI Taxonomy" id="64517"/>
    <lineage>
        <taxon>Eukaryota</taxon>
        <taxon>Fungi</taxon>
        <taxon>Fungi incertae sedis</taxon>
        <taxon>Chytridiomycota</taxon>
        <taxon>Chytridiomycota incertae sedis</taxon>
        <taxon>Chytridiomycetes</taxon>
        <taxon>Rhizophlyctidales</taxon>
        <taxon>Rhizophlyctidaceae</taxon>
        <taxon>Rhizophlyctis</taxon>
    </lineage>
</organism>
<gene>
    <name evidence="1" type="ORF">HK097_005799</name>
</gene>
<reference evidence="1" key="1">
    <citation type="submission" date="2020-05" db="EMBL/GenBank/DDBJ databases">
        <title>Phylogenomic resolution of chytrid fungi.</title>
        <authorList>
            <person name="Stajich J.E."/>
            <person name="Amses K."/>
            <person name="Simmons R."/>
            <person name="Seto K."/>
            <person name="Myers J."/>
            <person name="Bonds A."/>
            <person name="Quandt C.A."/>
            <person name="Barry K."/>
            <person name="Liu P."/>
            <person name="Grigoriev I."/>
            <person name="Longcore J.E."/>
            <person name="James T.Y."/>
        </authorList>
    </citation>
    <scope>NUCLEOTIDE SEQUENCE</scope>
    <source>
        <strain evidence="1">JEL0318</strain>
    </source>
</reference>
<protein>
    <submittedName>
        <fullName evidence="1">Uncharacterized protein</fullName>
    </submittedName>
</protein>
<comment type="caution">
    <text evidence="1">The sequence shown here is derived from an EMBL/GenBank/DDBJ whole genome shotgun (WGS) entry which is preliminary data.</text>
</comment>
<dbReference type="EMBL" id="JADGJD010002714">
    <property type="protein sequence ID" value="KAJ3029420.1"/>
    <property type="molecule type" value="Genomic_DNA"/>
</dbReference>
<dbReference type="Proteomes" id="UP001212841">
    <property type="component" value="Unassembled WGS sequence"/>
</dbReference>